<name>A0AC35UD25_9BILA</name>
<dbReference type="WBParaSite" id="RSKR_0001030320.1">
    <property type="protein sequence ID" value="RSKR_0001030320.1"/>
    <property type="gene ID" value="RSKR_0001030320"/>
</dbReference>
<accession>A0AC35UD25</accession>
<sequence>MTQVSFSGVFYDFASQCDIHATNDQHLLGLLIWKSQDFPIKLKDLKTDNSVFPNRSVKKSQIESTIKELCVDIEKLNKQCEACTEEVS</sequence>
<organism evidence="1 2">
    <name type="scientific">Rhabditophanes sp. KR3021</name>
    <dbReference type="NCBI Taxonomy" id="114890"/>
    <lineage>
        <taxon>Eukaryota</taxon>
        <taxon>Metazoa</taxon>
        <taxon>Ecdysozoa</taxon>
        <taxon>Nematoda</taxon>
        <taxon>Chromadorea</taxon>
        <taxon>Rhabditida</taxon>
        <taxon>Tylenchina</taxon>
        <taxon>Panagrolaimomorpha</taxon>
        <taxon>Strongyloidoidea</taxon>
        <taxon>Alloionematidae</taxon>
        <taxon>Rhabditophanes</taxon>
    </lineage>
</organism>
<evidence type="ECO:0000313" key="2">
    <source>
        <dbReference type="WBParaSite" id="RSKR_0001030320.1"/>
    </source>
</evidence>
<protein>
    <submittedName>
        <fullName evidence="2">Type II toxin-antitoxin system PemK/MazF family toxin</fullName>
    </submittedName>
</protein>
<reference evidence="2" key="1">
    <citation type="submission" date="2016-11" db="UniProtKB">
        <authorList>
            <consortium name="WormBaseParasite"/>
        </authorList>
    </citation>
    <scope>IDENTIFICATION</scope>
    <source>
        <strain evidence="2">KR3021</strain>
    </source>
</reference>
<proteinExistence type="predicted"/>
<evidence type="ECO:0000313" key="1">
    <source>
        <dbReference type="Proteomes" id="UP000095286"/>
    </source>
</evidence>
<dbReference type="Proteomes" id="UP000095286">
    <property type="component" value="Unplaced"/>
</dbReference>